<feature type="domain" description="Ig-like" evidence="11">
    <location>
        <begin position="157"/>
        <end position="235"/>
    </location>
</feature>
<dbReference type="InterPro" id="IPR013783">
    <property type="entry name" value="Ig-like_fold"/>
</dbReference>
<evidence type="ECO:0000256" key="1">
    <source>
        <dbReference type="ARBA" id="ARBA00004479"/>
    </source>
</evidence>
<proteinExistence type="predicted"/>
<name>A0A8J7NGG4_ATRSP</name>
<evidence type="ECO:0000313" key="13">
    <source>
        <dbReference type="Proteomes" id="UP000736164"/>
    </source>
</evidence>
<sequence length="426" mass="45841">MYMRSSVVKESSSLYTVSNSLYLKPVKEDKDSKFHCRVEYSMPGKSVQHKDSDSFTLSLHYYTEEVTFALVNSAPIKEGDDVTMKCEADGNPAPDFEFNKKTSNDRIILAGSDGVLTLKAVSRDAGGVYMCEAVDFDSPDSVQLMKELLLTVHYLDPLTVSPSDTQLVPLGGDVELVCTTQGSDTHSLQWSKGADVLSQSGVLSLERVTYEDAGVYSCLGTVPSVPGLQRETNISVIVTGRPEIDSALDGVVVKEGDLVTLTCSAQGYPMPNITWTPSGKKFVSNSVNRITSTVTLTATSKILQSGVTCEATNMHGTITKMLRVMVGKDTSTASPDYPSGAGKQQSGSSGVVVAIVVCVLLLLLLVALLYCLQRKGKLPCGRQEKKEVLNAETNTNDIVVEMKSDKANEEAGLLEPRGKRPTAAQV</sequence>
<accession>A0A8J7NGG4</accession>
<keyword evidence="4 10" id="KW-1133">Transmembrane helix</keyword>
<evidence type="ECO:0000313" key="12">
    <source>
        <dbReference type="EMBL" id="MBN3313754.1"/>
    </source>
</evidence>
<evidence type="ECO:0000256" key="3">
    <source>
        <dbReference type="ARBA" id="ARBA00022737"/>
    </source>
</evidence>
<dbReference type="SMART" id="SM00409">
    <property type="entry name" value="IG"/>
    <property type="match status" value="3"/>
</dbReference>
<organism evidence="12 13">
    <name type="scientific">Atractosteus spatula</name>
    <name type="common">Alligator gar</name>
    <name type="synonym">Lepisosteus spatula</name>
    <dbReference type="NCBI Taxonomy" id="7917"/>
    <lineage>
        <taxon>Eukaryota</taxon>
        <taxon>Metazoa</taxon>
        <taxon>Chordata</taxon>
        <taxon>Craniata</taxon>
        <taxon>Vertebrata</taxon>
        <taxon>Euteleostomi</taxon>
        <taxon>Actinopterygii</taxon>
        <taxon>Neopterygii</taxon>
        <taxon>Holostei</taxon>
        <taxon>Semionotiformes</taxon>
        <taxon>Lepisosteidae</taxon>
        <taxon>Atractosteus</taxon>
    </lineage>
</organism>
<dbReference type="PANTHER" id="PTHR11973">
    <property type="entry name" value="CELL SURFACE GLYCOPROTEIN MUC18-RELATED"/>
    <property type="match status" value="1"/>
</dbReference>
<gene>
    <name evidence="12" type="primary">Bcam</name>
    <name evidence="12" type="ORF">GTO95_0015295</name>
</gene>
<dbReference type="InterPro" id="IPR051116">
    <property type="entry name" value="Surface_Rcpt/Adhesion_Mol"/>
</dbReference>
<dbReference type="PANTHER" id="PTHR11973:SF18">
    <property type="entry name" value="CELL SURFACE GLYCOPROTEIN MUC18"/>
    <property type="match status" value="1"/>
</dbReference>
<evidence type="ECO:0000256" key="9">
    <source>
        <dbReference type="SAM" id="MobiDB-lite"/>
    </source>
</evidence>
<dbReference type="InterPro" id="IPR003599">
    <property type="entry name" value="Ig_sub"/>
</dbReference>
<dbReference type="Proteomes" id="UP000736164">
    <property type="component" value="Unassembled WGS sequence"/>
</dbReference>
<dbReference type="EMBL" id="JAAWVO010012884">
    <property type="protein sequence ID" value="MBN3313754.1"/>
    <property type="molecule type" value="Genomic_DNA"/>
</dbReference>
<dbReference type="InterPro" id="IPR003598">
    <property type="entry name" value="Ig_sub2"/>
</dbReference>
<comment type="caution">
    <text evidence="12">The sequence shown here is derived from an EMBL/GenBank/DDBJ whole genome shotgun (WGS) entry which is preliminary data.</text>
</comment>
<keyword evidence="5 10" id="KW-0472">Membrane</keyword>
<feature type="transmembrane region" description="Helical" evidence="10">
    <location>
        <begin position="351"/>
        <end position="372"/>
    </location>
</feature>
<dbReference type="PIRSF" id="PIRSF000615">
    <property type="entry name" value="TyrPK_CSF1-R"/>
    <property type="match status" value="1"/>
</dbReference>
<keyword evidence="8" id="KW-0393">Immunoglobulin domain</keyword>
<dbReference type="Gene3D" id="2.60.40.10">
    <property type="entry name" value="Immunoglobulins"/>
    <property type="match status" value="4"/>
</dbReference>
<reference evidence="12" key="1">
    <citation type="journal article" date="2021" name="Cell">
        <title>Tracing the genetic footprints of vertebrate landing in non-teleost ray-finned fishes.</title>
        <authorList>
            <person name="Bi X."/>
            <person name="Wang K."/>
            <person name="Yang L."/>
            <person name="Pan H."/>
            <person name="Jiang H."/>
            <person name="Wei Q."/>
            <person name="Fang M."/>
            <person name="Yu H."/>
            <person name="Zhu C."/>
            <person name="Cai Y."/>
            <person name="He Y."/>
            <person name="Gan X."/>
            <person name="Zeng H."/>
            <person name="Yu D."/>
            <person name="Zhu Y."/>
            <person name="Jiang H."/>
            <person name="Qiu Q."/>
            <person name="Yang H."/>
            <person name="Zhang Y.E."/>
            <person name="Wang W."/>
            <person name="Zhu M."/>
            <person name="He S."/>
            <person name="Zhang G."/>
        </authorList>
    </citation>
    <scope>NUCLEOTIDE SEQUENCE</scope>
    <source>
        <strain evidence="12">Allg_001</strain>
    </source>
</reference>
<feature type="domain" description="Ig-like" evidence="11">
    <location>
        <begin position="242"/>
        <end position="319"/>
    </location>
</feature>
<evidence type="ECO:0000256" key="4">
    <source>
        <dbReference type="ARBA" id="ARBA00022989"/>
    </source>
</evidence>
<evidence type="ECO:0000256" key="6">
    <source>
        <dbReference type="ARBA" id="ARBA00023157"/>
    </source>
</evidence>
<dbReference type="Pfam" id="PF13927">
    <property type="entry name" value="Ig_3"/>
    <property type="match status" value="3"/>
</dbReference>
<dbReference type="SUPFAM" id="SSF48726">
    <property type="entry name" value="Immunoglobulin"/>
    <property type="match status" value="3"/>
</dbReference>
<keyword evidence="13" id="KW-1185">Reference proteome</keyword>
<keyword evidence="6" id="KW-1015">Disulfide bond</keyword>
<evidence type="ECO:0000256" key="7">
    <source>
        <dbReference type="ARBA" id="ARBA00023180"/>
    </source>
</evidence>
<feature type="non-terminal residue" evidence="12">
    <location>
        <position position="1"/>
    </location>
</feature>
<dbReference type="SMART" id="SM00408">
    <property type="entry name" value="IGc2"/>
    <property type="match status" value="3"/>
</dbReference>
<dbReference type="GO" id="GO:0005886">
    <property type="term" value="C:plasma membrane"/>
    <property type="evidence" value="ECO:0007669"/>
    <property type="project" value="TreeGrafter"/>
</dbReference>
<dbReference type="AlphaFoldDB" id="A0A8J7NGG4"/>
<protein>
    <submittedName>
        <fullName evidence="12">BCAM protein</fullName>
    </submittedName>
</protein>
<comment type="subcellular location">
    <subcellularLocation>
        <location evidence="1">Membrane</location>
        <topology evidence="1">Single-pass type I membrane protein</topology>
    </subcellularLocation>
</comment>
<keyword evidence="2 10" id="KW-0812">Transmembrane</keyword>
<evidence type="ECO:0000256" key="5">
    <source>
        <dbReference type="ARBA" id="ARBA00023136"/>
    </source>
</evidence>
<dbReference type="InterPro" id="IPR007110">
    <property type="entry name" value="Ig-like_dom"/>
</dbReference>
<dbReference type="Pfam" id="PF08205">
    <property type="entry name" value="C2-set_2"/>
    <property type="match status" value="1"/>
</dbReference>
<evidence type="ECO:0000256" key="8">
    <source>
        <dbReference type="ARBA" id="ARBA00023319"/>
    </source>
</evidence>
<feature type="region of interest" description="Disordered" evidence="9">
    <location>
        <begin position="406"/>
        <end position="426"/>
    </location>
</feature>
<keyword evidence="7" id="KW-0325">Glycoprotein</keyword>
<dbReference type="PROSITE" id="PS50835">
    <property type="entry name" value="IG_LIKE"/>
    <property type="match status" value="3"/>
</dbReference>
<evidence type="ECO:0000256" key="10">
    <source>
        <dbReference type="SAM" id="Phobius"/>
    </source>
</evidence>
<keyword evidence="3" id="KW-0677">Repeat</keyword>
<evidence type="ECO:0000259" key="11">
    <source>
        <dbReference type="PROSITE" id="PS50835"/>
    </source>
</evidence>
<dbReference type="InterPro" id="IPR036179">
    <property type="entry name" value="Ig-like_dom_sf"/>
</dbReference>
<dbReference type="GO" id="GO:0005055">
    <property type="term" value="F:laminin receptor activity"/>
    <property type="evidence" value="ECO:0007669"/>
    <property type="project" value="TreeGrafter"/>
</dbReference>
<feature type="domain" description="Ig-like" evidence="11">
    <location>
        <begin position="64"/>
        <end position="143"/>
    </location>
</feature>
<feature type="non-terminal residue" evidence="12">
    <location>
        <position position="426"/>
    </location>
</feature>
<dbReference type="InterPro" id="IPR013162">
    <property type="entry name" value="CD80_C2-set"/>
</dbReference>
<evidence type="ECO:0000256" key="2">
    <source>
        <dbReference type="ARBA" id="ARBA00022692"/>
    </source>
</evidence>